<dbReference type="InterPro" id="IPR000064">
    <property type="entry name" value="NLP_P60_dom"/>
</dbReference>
<evidence type="ECO:0000259" key="6">
    <source>
        <dbReference type="PROSITE" id="PS51935"/>
    </source>
</evidence>
<feature type="transmembrane region" description="Helical" evidence="5">
    <location>
        <begin position="62"/>
        <end position="80"/>
    </location>
</feature>
<protein>
    <submittedName>
        <fullName evidence="7">C40 family peptidase</fullName>
    </submittedName>
</protein>
<evidence type="ECO:0000256" key="2">
    <source>
        <dbReference type="ARBA" id="ARBA00022670"/>
    </source>
</evidence>
<keyword evidence="5" id="KW-0472">Membrane</keyword>
<organism evidence="7 8">
    <name type="scientific">Aerosakkonema funiforme FACHB-1375</name>
    <dbReference type="NCBI Taxonomy" id="2949571"/>
    <lineage>
        <taxon>Bacteria</taxon>
        <taxon>Bacillati</taxon>
        <taxon>Cyanobacteriota</taxon>
        <taxon>Cyanophyceae</taxon>
        <taxon>Oscillatoriophycideae</taxon>
        <taxon>Aerosakkonematales</taxon>
        <taxon>Aerosakkonemataceae</taxon>
        <taxon>Aerosakkonema</taxon>
    </lineage>
</organism>
<dbReference type="Gene3D" id="3.90.1720.10">
    <property type="entry name" value="endopeptidase domain like (from Nostoc punctiforme)"/>
    <property type="match status" value="1"/>
</dbReference>
<keyword evidence="3" id="KW-0378">Hydrolase</keyword>
<dbReference type="Proteomes" id="UP000641646">
    <property type="component" value="Unassembled WGS sequence"/>
</dbReference>
<evidence type="ECO:0000313" key="7">
    <source>
        <dbReference type="EMBL" id="MBD2179781.1"/>
    </source>
</evidence>
<dbReference type="EMBL" id="JACJPW010000002">
    <property type="protein sequence ID" value="MBD2179781.1"/>
    <property type="molecule type" value="Genomic_DNA"/>
</dbReference>
<proteinExistence type="inferred from homology"/>
<dbReference type="RefSeq" id="WP_190461313.1">
    <property type="nucleotide sequence ID" value="NZ_JACJPW010000002.1"/>
</dbReference>
<keyword evidence="8" id="KW-1185">Reference proteome</keyword>
<feature type="domain" description="NlpC/P60" evidence="6">
    <location>
        <begin position="85"/>
        <end position="237"/>
    </location>
</feature>
<evidence type="ECO:0000313" key="8">
    <source>
        <dbReference type="Proteomes" id="UP000641646"/>
    </source>
</evidence>
<comment type="similarity">
    <text evidence="1">Belongs to the peptidase C40 family.</text>
</comment>
<keyword evidence="4" id="KW-0788">Thiol protease</keyword>
<feature type="transmembrane region" description="Helical" evidence="5">
    <location>
        <begin position="34"/>
        <end position="55"/>
    </location>
</feature>
<dbReference type="GO" id="GO:0006508">
    <property type="term" value="P:proteolysis"/>
    <property type="evidence" value="ECO:0007669"/>
    <property type="project" value="UniProtKB-KW"/>
</dbReference>
<keyword evidence="2" id="KW-0645">Protease</keyword>
<evidence type="ECO:0000256" key="4">
    <source>
        <dbReference type="ARBA" id="ARBA00022807"/>
    </source>
</evidence>
<dbReference type="Pfam" id="PF00877">
    <property type="entry name" value="NLPC_P60"/>
    <property type="match status" value="1"/>
</dbReference>
<dbReference type="AlphaFoldDB" id="A0A926ZGG5"/>
<accession>A0A926ZGG5</accession>
<dbReference type="GO" id="GO:0008234">
    <property type="term" value="F:cysteine-type peptidase activity"/>
    <property type="evidence" value="ECO:0007669"/>
    <property type="project" value="UniProtKB-KW"/>
</dbReference>
<keyword evidence="5" id="KW-0812">Transmembrane</keyword>
<sequence length="242" mass="28239">MRFPKIKRWLLFLLWSWAWFLLIVLLIYPISYGIFRLITVLLCLYLWLGALFLFWNKNSIRYLCFLLALIVSGIIILPGYQVDGSILRQKYVQELSYYEGSLYVWGGENKFGIDCSGLVRRGLINANLKMGLLSFNSKLLREAFLLWWYDASAEALGKEYRNWTKFLYKAPSINELDNSKIQTGDIAVTTDGLHILAYIGNNVWIEADPNYQKVIKVKVPDASNIWFRVPVNILEWRQFETG</sequence>
<evidence type="ECO:0000256" key="1">
    <source>
        <dbReference type="ARBA" id="ARBA00007074"/>
    </source>
</evidence>
<comment type="caution">
    <text evidence="7">The sequence shown here is derived from an EMBL/GenBank/DDBJ whole genome shotgun (WGS) entry which is preliminary data.</text>
</comment>
<evidence type="ECO:0000256" key="3">
    <source>
        <dbReference type="ARBA" id="ARBA00022801"/>
    </source>
</evidence>
<dbReference type="InterPro" id="IPR038765">
    <property type="entry name" value="Papain-like_cys_pep_sf"/>
</dbReference>
<keyword evidence="5" id="KW-1133">Transmembrane helix</keyword>
<evidence type="ECO:0000256" key="5">
    <source>
        <dbReference type="SAM" id="Phobius"/>
    </source>
</evidence>
<dbReference type="SUPFAM" id="SSF54001">
    <property type="entry name" value="Cysteine proteinases"/>
    <property type="match status" value="1"/>
</dbReference>
<feature type="transmembrane region" description="Helical" evidence="5">
    <location>
        <begin position="9"/>
        <end position="28"/>
    </location>
</feature>
<reference evidence="7" key="2">
    <citation type="submission" date="2020-08" db="EMBL/GenBank/DDBJ databases">
        <authorList>
            <person name="Chen M."/>
            <person name="Teng W."/>
            <person name="Zhao L."/>
            <person name="Hu C."/>
            <person name="Zhou Y."/>
            <person name="Han B."/>
            <person name="Song L."/>
            <person name="Shu W."/>
        </authorList>
    </citation>
    <scope>NUCLEOTIDE SEQUENCE</scope>
    <source>
        <strain evidence="7">FACHB-1375</strain>
    </source>
</reference>
<reference evidence="7" key="1">
    <citation type="journal article" date="2015" name="ISME J.">
        <title>Draft Genome Sequence of Streptomyces incarnatus NRRL8089, which Produces the Nucleoside Antibiotic Sinefungin.</title>
        <authorList>
            <person name="Oshima K."/>
            <person name="Hattori M."/>
            <person name="Shimizu H."/>
            <person name="Fukuda K."/>
            <person name="Nemoto M."/>
            <person name="Inagaki K."/>
            <person name="Tamura T."/>
        </authorList>
    </citation>
    <scope>NUCLEOTIDE SEQUENCE</scope>
    <source>
        <strain evidence="7">FACHB-1375</strain>
    </source>
</reference>
<dbReference type="PROSITE" id="PS51935">
    <property type="entry name" value="NLPC_P60"/>
    <property type="match status" value="1"/>
</dbReference>
<name>A0A926ZGG5_9CYAN</name>
<gene>
    <name evidence="7" type="ORF">H6G03_01425</name>
</gene>